<protein>
    <recommendedName>
        <fullName evidence="2">COMM domain-containing protein</fullName>
    </recommendedName>
</protein>
<comment type="function">
    <text evidence="1">Scaffold protein in the commander complex that is essential for endosomal recycling of transmembrane cargos; the commander complex is composed of the CCC subcomplex and the retriever subcomplex.</text>
</comment>
<dbReference type="AlphaFoldDB" id="A0A6B2LK08"/>
<feature type="domain" description="COMM" evidence="2">
    <location>
        <begin position="124"/>
        <end position="192"/>
    </location>
</feature>
<dbReference type="EMBL" id="GIBP01008069">
    <property type="protein sequence ID" value="NDV37038.1"/>
    <property type="molecule type" value="Transcribed_RNA"/>
</dbReference>
<organism evidence="3">
    <name type="scientific">Arcella intermedia</name>
    <dbReference type="NCBI Taxonomy" id="1963864"/>
    <lineage>
        <taxon>Eukaryota</taxon>
        <taxon>Amoebozoa</taxon>
        <taxon>Tubulinea</taxon>
        <taxon>Elardia</taxon>
        <taxon>Arcellinida</taxon>
        <taxon>Sphaerothecina</taxon>
        <taxon>Arcellidae</taxon>
        <taxon>Arcella</taxon>
    </lineage>
</organism>
<dbReference type="InterPro" id="IPR017920">
    <property type="entry name" value="COMM"/>
</dbReference>
<dbReference type="Pfam" id="PF07258">
    <property type="entry name" value="COMM_domain"/>
    <property type="match status" value="1"/>
</dbReference>
<evidence type="ECO:0000259" key="2">
    <source>
        <dbReference type="PROSITE" id="PS51269"/>
    </source>
</evidence>
<evidence type="ECO:0000256" key="1">
    <source>
        <dbReference type="ARBA" id="ARBA00093300"/>
    </source>
</evidence>
<proteinExistence type="predicted"/>
<dbReference type="InterPro" id="IPR037354">
    <property type="entry name" value="Commd2"/>
</dbReference>
<accession>A0A6B2LK08</accession>
<sequence>MIVVLSEAHKKDLAFLGDVPVDFVGEFCRLMMDFLRKGVEGRKLFVSAAKKLGVAVKVVECGIDALCYLFIEAAKLNLKEQDFVDSLLILAFSDEHNNTLKDTYVANKLEIRNLLTDMTMQIPHFSNLDWRFDMELSSRTCRNLLNPLFILQIETETAPLQKNTQTFQLDYANLKHLTSELEMALDTTKLVYARRVSRNI</sequence>
<dbReference type="PANTHER" id="PTHR15857:SF0">
    <property type="entry name" value="COMM DOMAIN-CONTAINING PROTEIN 2"/>
    <property type="match status" value="1"/>
</dbReference>
<dbReference type="PROSITE" id="PS51269">
    <property type="entry name" value="COMM"/>
    <property type="match status" value="1"/>
</dbReference>
<dbReference type="PANTHER" id="PTHR15857">
    <property type="entry name" value="COMM DOMAIN CONTAINING PROTEIN 2"/>
    <property type="match status" value="1"/>
</dbReference>
<name>A0A6B2LK08_9EUKA</name>
<reference evidence="3" key="1">
    <citation type="journal article" date="2020" name="J. Eukaryot. Microbiol.">
        <title>De novo Sequencing, Assembly and Annotation of the Transcriptome for the Free-Living Testate Amoeba Arcella intermedia.</title>
        <authorList>
            <person name="Ribeiro G.M."/>
            <person name="Porfirio-Sousa A.L."/>
            <person name="Maurer-Alcala X.X."/>
            <person name="Katz L.A."/>
            <person name="Lahr D.J.G."/>
        </authorList>
    </citation>
    <scope>NUCLEOTIDE SEQUENCE</scope>
</reference>
<evidence type="ECO:0000313" key="3">
    <source>
        <dbReference type="EMBL" id="NDV37038.1"/>
    </source>
</evidence>